<dbReference type="Gene3D" id="3.40.50.1170">
    <property type="entry name" value="L-asparaginase, N-terminal domain"/>
    <property type="match status" value="1"/>
</dbReference>
<dbReference type="EMBL" id="JACHGZ010000028">
    <property type="protein sequence ID" value="MBB5149769.1"/>
    <property type="molecule type" value="Genomic_DNA"/>
</dbReference>
<evidence type="ECO:0000313" key="13">
    <source>
        <dbReference type="EMBL" id="MBB5149769.1"/>
    </source>
</evidence>
<dbReference type="PROSITE" id="PS00917">
    <property type="entry name" value="ASN_GLN_ASE_2"/>
    <property type="match status" value="1"/>
</dbReference>
<evidence type="ECO:0000259" key="12">
    <source>
        <dbReference type="Pfam" id="PF17763"/>
    </source>
</evidence>
<organism evidence="13 14">
    <name type="scientific">Ureibacillus thermosphaericus</name>
    <dbReference type="NCBI Taxonomy" id="51173"/>
    <lineage>
        <taxon>Bacteria</taxon>
        <taxon>Bacillati</taxon>
        <taxon>Bacillota</taxon>
        <taxon>Bacilli</taxon>
        <taxon>Bacillales</taxon>
        <taxon>Caryophanaceae</taxon>
        <taxon>Ureibacillus</taxon>
    </lineage>
</organism>
<dbReference type="NCBIfam" id="TIGR00520">
    <property type="entry name" value="asnASE_II"/>
    <property type="match status" value="1"/>
</dbReference>
<dbReference type="RefSeq" id="WP_016839154.1">
    <property type="nucleotide sequence ID" value="NZ_JAAXPW010000029.1"/>
</dbReference>
<evidence type="ECO:0000256" key="5">
    <source>
        <dbReference type="PIRSR" id="PIRSR001220-1"/>
    </source>
</evidence>
<dbReference type="SFLD" id="SFLDS00057">
    <property type="entry name" value="Glutaminase/Asparaginase"/>
    <property type="match status" value="1"/>
</dbReference>
<dbReference type="InterPro" id="IPR027475">
    <property type="entry name" value="Asparaginase/glutaminase_AS2"/>
</dbReference>
<dbReference type="GO" id="GO:0004067">
    <property type="term" value="F:asparaginase activity"/>
    <property type="evidence" value="ECO:0007669"/>
    <property type="project" value="UniProtKB-UniRule"/>
</dbReference>
<comment type="catalytic activity">
    <reaction evidence="4">
        <text>L-asparagine + H2O = L-aspartate + NH4(+)</text>
        <dbReference type="Rhea" id="RHEA:21016"/>
        <dbReference type="ChEBI" id="CHEBI:15377"/>
        <dbReference type="ChEBI" id="CHEBI:28938"/>
        <dbReference type="ChEBI" id="CHEBI:29991"/>
        <dbReference type="ChEBI" id="CHEBI:58048"/>
        <dbReference type="EC" id="3.5.1.1"/>
    </reaction>
</comment>
<dbReference type="PANTHER" id="PTHR11707">
    <property type="entry name" value="L-ASPARAGINASE"/>
    <property type="match status" value="1"/>
</dbReference>
<dbReference type="InterPro" id="IPR037152">
    <property type="entry name" value="L-asparaginase_N_sf"/>
</dbReference>
<evidence type="ECO:0000256" key="4">
    <source>
        <dbReference type="ARBA" id="ARBA00049366"/>
    </source>
</evidence>
<feature type="signal peptide" evidence="10">
    <location>
        <begin position="1"/>
        <end position="30"/>
    </location>
</feature>
<dbReference type="FunFam" id="3.40.50.1170:FF:000001">
    <property type="entry name" value="L-asparaginase 2"/>
    <property type="match status" value="1"/>
</dbReference>
<comment type="caution">
    <text evidence="13">The sequence shown here is derived from an EMBL/GenBank/DDBJ whole genome shotgun (WGS) entry which is preliminary data.</text>
</comment>
<protein>
    <recommendedName>
        <fullName evidence="2">asparaginase</fullName>
        <ecNumber evidence="2">3.5.1.1</ecNumber>
    </recommendedName>
</protein>
<reference evidence="13 14" key="1">
    <citation type="submission" date="2020-08" db="EMBL/GenBank/DDBJ databases">
        <title>Genomic Encyclopedia of Type Strains, Phase IV (KMG-IV): sequencing the most valuable type-strain genomes for metagenomic binning, comparative biology and taxonomic classification.</title>
        <authorList>
            <person name="Goeker M."/>
        </authorList>
    </citation>
    <scope>NUCLEOTIDE SEQUENCE [LARGE SCALE GENOMIC DNA]</scope>
    <source>
        <strain evidence="13 14">DSM 10633</strain>
    </source>
</reference>
<feature type="active site" evidence="8">
    <location>
        <position position="140"/>
    </location>
</feature>
<feature type="domain" description="Asparaginase/glutaminase C-terminal" evidence="12">
    <location>
        <begin position="264"/>
        <end position="367"/>
    </location>
</feature>
<feature type="chain" id="PRO_5032803985" description="asparaginase" evidence="10">
    <location>
        <begin position="31"/>
        <end position="370"/>
    </location>
</feature>
<dbReference type="Pfam" id="PF17763">
    <property type="entry name" value="Asparaginase_C"/>
    <property type="match status" value="1"/>
</dbReference>
<dbReference type="PANTHER" id="PTHR11707:SF28">
    <property type="entry name" value="60 KDA LYSOPHOSPHOLIPASE"/>
    <property type="match status" value="1"/>
</dbReference>
<dbReference type="InterPro" id="IPR036152">
    <property type="entry name" value="Asp/glu_Ase-like_sf"/>
</dbReference>
<keyword evidence="14" id="KW-1185">Reference proteome</keyword>
<dbReference type="InterPro" id="IPR040919">
    <property type="entry name" value="Asparaginase_C"/>
</dbReference>
<accession>A0A840PTG6</accession>
<evidence type="ECO:0000256" key="9">
    <source>
        <dbReference type="RuleBase" id="RU004456"/>
    </source>
</evidence>
<feature type="active site" evidence="7">
    <location>
        <position position="60"/>
    </location>
</feature>
<feature type="active site" description="O-isoaspartyl threonine intermediate" evidence="5">
    <location>
        <position position="60"/>
    </location>
</feature>
<feature type="domain" description="L-asparaginase N-terminal" evidence="11">
    <location>
        <begin position="51"/>
        <end position="243"/>
    </location>
</feature>
<evidence type="ECO:0000256" key="7">
    <source>
        <dbReference type="PROSITE-ProRule" id="PRU10099"/>
    </source>
</evidence>
<dbReference type="InterPro" id="IPR027474">
    <property type="entry name" value="L-asparaginase_N"/>
</dbReference>
<feature type="binding site" evidence="6">
    <location>
        <position position="107"/>
    </location>
    <ligand>
        <name>substrate</name>
    </ligand>
</feature>
<gene>
    <name evidence="13" type="ORF">HNR36_002161</name>
</gene>
<evidence type="ECO:0000256" key="2">
    <source>
        <dbReference type="ARBA" id="ARBA00012920"/>
    </source>
</evidence>
<evidence type="ECO:0000256" key="1">
    <source>
        <dbReference type="ARBA" id="ARBA00010518"/>
    </source>
</evidence>
<dbReference type="PRINTS" id="PR00139">
    <property type="entry name" value="ASNGLNASE"/>
</dbReference>
<dbReference type="InterPro" id="IPR020827">
    <property type="entry name" value="Asparaginase/glutaminase_AS1"/>
</dbReference>
<dbReference type="InterPro" id="IPR006034">
    <property type="entry name" value="Asparaginase/glutaminase-like"/>
</dbReference>
<dbReference type="AlphaFoldDB" id="A0A840PTG6"/>
<feature type="binding site" evidence="6">
    <location>
        <begin position="140"/>
        <end position="141"/>
    </location>
    <ligand>
        <name>substrate</name>
    </ligand>
</feature>
<dbReference type="Pfam" id="PF00710">
    <property type="entry name" value="Asparaginase"/>
    <property type="match status" value="1"/>
</dbReference>
<dbReference type="EC" id="3.5.1.1" evidence="2"/>
<dbReference type="CDD" id="cd08964">
    <property type="entry name" value="L-asparaginase_II"/>
    <property type="match status" value="1"/>
</dbReference>
<proteinExistence type="inferred from homology"/>
<dbReference type="SMART" id="SM00870">
    <property type="entry name" value="Asparaginase"/>
    <property type="match status" value="1"/>
</dbReference>
<name>A0A840PTG6_URETH</name>
<evidence type="ECO:0000256" key="10">
    <source>
        <dbReference type="SAM" id="SignalP"/>
    </source>
</evidence>
<evidence type="ECO:0000256" key="6">
    <source>
        <dbReference type="PIRSR" id="PIRSR001220-2"/>
    </source>
</evidence>
<dbReference type="GO" id="GO:0006528">
    <property type="term" value="P:asparagine metabolic process"/>
    <property type="evidence" value="ECO:0007669"/>
    <property type="project" value="InterPro"/>
</dbReference>
<dbReference type="SUPFAM" id="SSF53774">
    <property type="entry name" value="Glutaminase/Asparaginase"/>
    <property type="match status" value="1"/>
</dbReference>
<dbReference type="Gene3D" id="3.40.50.40">
    <property type="match status" value="1"/>
</dbReference>
<dbReference type="PROSITE" id="PS51732">
    <property type="entry name" value="ASN_GLN_ASE_3"/>
    <property type="match status" value="1"/>
</dbReference>
<sequence length="370" mass="39672">MKKNFYLYVALFVAAIVAISAIASSFSAKANNENVTVNNENNNEQKEELPNVVILATGGTIAGTGSSSTQTTGYKSGDLGIETLIEAVPEMKELANITGEQIVKVDSTDITNEILLKLGKRVNELLASDDVDGIVITHGTDTLEETAYFLNLVVKSDKPVVLTAAMRPATAMSADGPFNLYNAVLLASHESSKGKGVLVTLNDRIASARNITKTNTTATDAFKSFENGYLGAIVAGKPYYYNNVERLHTTETPFDISKIKKLPQVDIIYGYQNSPTYMYKAAVQNGAKGIIVAAPGDGTLSAKSVEGVKYAMNKGVKVVLSSRVGTGTVSPKEGYITSDSLNPQKARILLMLALTVTNDPQEIQSFFDKY</sequence>
<comment type="similarity">
    <text evidence="1 9">Belongs to the asparaginase 1 family.</text>
</comment>
<keyword evidence="10" id="KW-0732">Signal</keyword>
<dbReference type="PIRSF" id="PIRSF500176">
    <property type="entry name" value="L_ASNase"/>
    <property type="match status" value="1"/>
</dbReference>
<evidence type="ECO:0000259" key="11">
    <source>
        <dbReference type="Pfam" id="PF00710"/>
    </source>
</evidence>
<evidence type="ECO:0000256" key="3">
    <source>
        <dbReference type="ARBA" id="ARBA00022801"/>
    </source>
</evidence>
<dbReference type="PROSITE" id="PS00144">
    <property type="entry name" value="ASN_GLN_ASE_1"/>
    <property type="match status" value="1"/>
</dbReference>
<dbReference type="PIRSF" id="PIRSF001220">
    <property type="entry name" value="L-ASNase_gatD"/>
    <property type="match status" value="1"/>
</dbReference>
<dbReference type="InterPro" id="IPR027473">
    <property type="entry name" value="L-asparaginase_C"/>
</dbReference>
<keyword evidence="3 13" id="KW-0378">Hydrolase</keyword>
<evidence type="ECO:0000256" key="8">
    <source>
        <dbReference type="PROSITE-ProRule" id="PRU10100"/>
    </source>
</evidence>
<evidence type="ECO:0000313" key="14">
    <source>
        <dbReference type="Proteomes" id="UP000557217"/>
    </source>
</evidence>
<dbReference type="Proteomes" id="UP000557217">
    <property type="component" value="Unassembled WGS sequence"/>
</dbReference>
<dbReference type="InterPro" id="IPR004550">
    <property type="entry name" value="AsnASE_II"/>
</dbReference>